<name>A0A0F9S0I9_9ZZZZ</name>
<gene>
    <name evidence="1" type="ORF">LCGC14_0831850</name>
</gene>
<reference evidence="1" key="1">
    <citation type="journal article" date="2015" name="Nature">
        <title>Complex archaea that bridge the gap between prokaryotes and eukaryotes.</title>
        <authorList>
            <person name="Spang A."/>
            <person name="Saw J.H."/>
            <person name="Jorgensen S.L."/>
            <person name="Zaremba-Niedzwiedzka K."/>
            <person name="Martijn J."/>
            <person name="Lind A.E."/>
            <person name="van Eijk R."/>
            <person name="Schleper C."/>
            <person name="Guy L."/>
            <person name="Ettema T.J."/>
        </authorList>
    </citation>
    <scope>NUCLEOTIDE SEQUENCE</scope>
</reference>
<dbReference type="EMBL" id="LAZR01002389">
    <property type="protein sequence ID" value="KKN30676.1"/>
    <property type="molecule type" value="Genomic_DNA"/>
</dbReference>
<organism evidence="1">
    <name type="scientific">marine sediment metagenome</name>
    <dbReference type="NCBI Taxonomy" id="412755"/>
    <lineage>
        <taxon>unclassified sequences</taxon>
        <taxon>metagenomes</taxon>
        <taxon>ecological metagenomes</taxon>
    </lineage>
</organism>
<dbReference type="AlphaFoldDB" id="A0A0F9S0I9"/>
<sequence>MSRAARAMTRAKRRVRKAFENKCAACDPESEAVEGICAHLINAGSVGCPFKSEEITMILLCDRHHTALDDIPSRQRLPWLLENIRWKRKLVIEKLCELSEAYAVKCGGQLFEENILPQYEQIVLGET</sequence>
<evidence type="ECO:0000313" key="1">
    <source>
        <dbReference type="EMBL" id="KKN30676.1"/>
    </source>
</evidence>
<accession>A0A0F9S0I9</accession>
<proteinExistence type="predicted"/>
<protein>
    <submittedName>
        <fullName evidence="1">Uncharacterized protein</fullName>
    </submittedName>
</protein>
<comment type="caution">
    <text evidence="1">The sequence shown here is derived from an EMBL/GenBank/DDBJ whole genome shotgun (WGS) entry which is preliminary data.</text>
</comment>